<dbReference type="SUPFAM" id="SSF81296">
    <property type="entry name" value="E set domains"/>
    <property type="match status" value="1"/>
</dbReference>
<evidence type="ECO:0000313" key="3">
    <source>
        <dbReference type="EMBL" id="KOO46795.1"/>
    </source>
</evidence>
<evidence type="ECO:0000313" key="4">
    <source>
        <dbReference type="Proteomes" id="UP000037558"/>
    </source>
</evidence>
<comment type="caution">
    <text evidence="3">The sequence shown here is derived from an EMBL/GenBank/DDBJ whole genome shotgun (WGS) entry which is preliminary data.</text>
</comment>
<dbReference type="InterPro" id="IPR006047">
    <property type="entry name" value="GH13_cat_dom"/>
</dbReference>
<dbReference type="Pfam" id="PF21653">
    <property type="entry name" value="pulA_all-beta"/>
    <property type="match status" value="1"/>
</dbReference>
<evidence type="ECO:0000259" key="2">
    <source>
        <dbReference type="SMART" id="SM00642"/>
    </source>
</evidence>
<dbReference type="InterPro" id="IPR049117">
    <property type="entry name" value="pulA_all-beta"/>
</dbReference>
<dbReference type="InterPro" id="IPR014756">
    <property type="entry name" value="Ig_E-set"/>
</dbReference>
<dbReference type="CDD" id="cd02860">
    <property type="entry name" value="E_set_Pullulanase"/>
    <property type="match status" value="1"/>
</dbReference>
<dbReference type="SMART" id="SM00642">
    <property type="entry name" value="Aamy"/>
    <property type="match status" value="1"/>
</dbReference>
<dbReference type="InterPro" id="IPR040697">
    <property type="entry name" value="PulA_N1"/>
</dbReference>
<dbReference type="RefSeq" id="WP_053400803.1">
    <property type="nucleotide sequence ID" value="NZ_LILC01000011.1"/>
</dbReference>
<feature type="domain" description="Glycosyl hydrolase family 13 catalytic" evidence="2">
    <location>
        <begin position="237"/>
        <end position="615"/>
    </location>
</feature>
<comment type="similarity">
    <text evidence="1">Belongs to the glycosyl hydrolase 13 family.</text>
</comment>
<dbReference type="PATRIC" id="fig|284581.3.peg.3585"/>
<dbReference type="GO" id="GO:0004553">
    <property type="term" value="F:hydrolase activity, hydrolyzing O-glycosyl compounds"/>
    <property type="evidence" value="ECO:0007669"/>
    <property type="project" value="InterPro"/>
</dbReference>
<keyword evidence="4" id="KW-1185">Reference proteome</keyword>
<name>A0A0M0L6U1_9BACI</name>
<dbReference type="SMR" id="A0A0M0L6U1"/>
<dbReference type="InterPro" id="IPR013780">
    <property type="entry name" value="Glyco_hydro_b"/>
</dbReference>
<dbReference type="PANTHER" id="PTHR43002">
    <property type="entry name" value="GLYCOGEN DEBRANCHING ENZYME"/>
    <property type="match status" value="1"/>
</dbReference>
<dbReference type="Pfam" id="PF00128">
    <property type="entry name" value="Alpha-amylase"/>
    <property type="match status" value="1"/>
</dbReference>
<organism evidence="3 4">
    <name type="scientific">Priestia koreensis</name>
    <dbReference type="NCBI Taxonomy" id="284581"/>
    <lineage>
        <taxon>Bacteria</taxon>
        <taxon>Bacillati</taxon>
        <taxon>Bacillota</taxon>
        <taxon>Bacilli</taxon>
        <taxon>Bacillales</taxon>
        <taxon>Bacillaceae</taxon>
        <taxon>Priestia</taxon>
    </lineage>
</organism>
<dbReference type="SUPFAM" id="SSF51445">
    <property type="entry name" value="(Trans)glycosidases"/>
    <property type="match status" value="1"/>
</dbReference>
<protein>
    <submittedName>
        <fullName evidence="3">Pullulanase</fullName>
    </submittedName>
</protein>
<dbReference type="Pfam" id="PF02922">
    <property type="entry name" value="CBM_48"/>
    <property type="match status" value="1"/>
</dbReference>
<sequence length="715" mass="82604">MNVTKREYEAYLDTMDTVTILVPYEGEMPTAFFLMERNEQIQLPIARTIHLPTMQKYECITTLPIEIGKPYEIIDSRSRRTDLQIGAVIRTPEFDQLFFYTGSDLGVTLTDTETIFKLWAPSAIEAKVKLLHPETKEEKMKEMVRGEKGVWTWCEPQDLDGCLYTYLVRINGTWAEAVDPYARALTANSEYGMIINLTRSTQPIAPRPALAALTDAIIYETHIRDFSISPHSGIKAKGTYHAFTEENTTTSNGYSTGVSYLKELGVTHIELLPVNDYGGVDEMNPLKEYNWGYNPLYFNVPEGSYSSNPSDGYTRVNELKKLISTLHQNGMRVILDVVYNHVYVRETSSFEKLVPGYYFRHDYYGMPSNGTGVGNDLASERNMVRKFIIDSISYWLTEFQVDGFRFDLMGILDIQTMNAIRALADKTDPTILLLGEGWDLNTPLPYDQKATLYNAEKIPGIAQFNDQFRDYVKGSTFNIYDRGYALGHLHRKNDVKQSLSGSVAYEKYGKYLFAEPFQSINYVESHDNHTLWDKMSKCNHYETDIIRQKRHTLATSMVLLAQGIPFLHSGQEFYRTKFGVENSYKDPDYINQLDWQRREKFDGNIQFIQKLIRFRKQEMALRLPSRSHIQQHVRFLQTSEAVIAYHLTHIKEFSQWNDLLLAFNNDLKEQEFVLPDGNRWRVLLKDQCFFDKGEEEEVVSSYKVPPLSVLILGRE</sequence>
<dbReference type="InterPro" id="IPR013783">
    <property type="entry name" value="Ig-like_fold"/>
</dbReference>
<dbReference type="CDD" id="cd11341">
    <property type="entry name" value="AmyAc_Pullulanase_LD-like"/>
    <property type="match status" value="1"/>
</dbReference>
<dbReference type="OrthoDB" id="9761875at2"/>
<dbReference type="Pfam" id="PF17999">
    <property type="entry name" value="PulA_N1"/>
    <property type="match status" value="1"/>
</dbReference>
<evidence type="ECO:0000256" key="1">
    <source>
        <dbReference type="ARBA" id="ARBA00008061"/>
    </source>
</evidence>
<dbReference type="Gene3D" id="3.20.20.80">
    <property type="entry name" value="Glycosidases"/>
    <property type="match status" value="1"/>
</dbReference>
<dbReference type="GO" id="GO:0005975">
    <property type="term" value="P:carbohydrate metabolic process"/>
    <property type="evidence" value="ECO:0007669"/>
    <property type="project" value="InterPro"/>
</dbReference>
<dbReference type="InterPro" id="IPR017853">
    <property type="entry name" value="GH"/>
</dbReference>
<dbReference type="InterPro" id="IPR011840">
    <property type="entry name" value="PulA_typeI"/>
</dbReference>
<dbReference type="EMBL" id="LILC01000011">
    <property type="protein sequence ID" value="KOO46795.1"/>
    <property type="molecule type" value="Genomic_DNA"/>
</dbReference>
<proteinExistence type="inferred from homology"/>
<dbReference type="Gene3D" id="2.60.40.10">
    <property type="entry name" value="Immunoglobulins"/>
    <property type="match status" value="1"/>
</dbReference>
<dbReference type="InterPro" id="IPR004193">
    <property type="entry name" value="Glyco_hydro_13_N"/>
</dbReference>
<dbReference type="Proteomes" id="UP000037558">
    <property type="component" value="Unassembled WGS sequence"/>
</dbReference>
<dbReference type="NCBIfam" id="TIGR02104">
    <property type="entry name" value="pulA_typeI"/>
    <property type="match status" value="1"/>
</dbReference>
<dbReference type="Gene3D" id="2.60.40.1180">
    <property type="entry name" value="Golgi alpha-mannosidase II"/>
    <property type="match status" value="1"/>
</dbReference>
<gene>
    <name evidence="3" type="ORF">AMD01_07680</name>
</gene>
<dbReference type="AlphaFoldDB" id="A0A0M0L6U1"/>
<dbReference type="Gene3D" id="2.60.40.2320">
    <property type="match status" value="1"/>
</dbReference>
<reference evidence="4" key="1">
    <citation type="submission" date="2015-08" db="EMBL/GenBank/DDBJ databases">
        <title>Fjat-14210 dsm16467.</title>
        <authorList>
            <person name="Liu B."/>
            <person name="Wang J."/>
            <person name="Zhu Y."/>
            <person name="Liu G."/>
            <person name="Chen Q."/>
            <person name="Chen Z."/>
            <person name="Lan J."/>
            <person name="Che J."/>
            <person name="Ge C."/>
            <person name="Shi H."/>
            <person name="Pan Z."/>
            <person name="Liu X."/>
        </authorList>
    </citation>
    <scope>NUCLEOTIDE SEQUENCE [LARGE SCALE GENOMIC DNA]</scope>
    <source>
        <strain evidence="4">DSM 16467</strain>
    </source>
</reference>
<accession>A0A0M0L6U1</accession>
<dbReference type="STRING" id="284581.AMD01_07680"/>